<evidence type="ECO:0000256" key="2">
    <source>
        <dbReference type="SAM" id="Coils"/>
    </source>
</evidence>
<keyword evidence="1" id="KW-0143">Chaperone</keyword>
<protein>
    <submittedName>
        <fullName evidence="4">Similar to ABI3-interacting protein 3</fullName>
    </submittedName>
</protein>
<dbReference type="PANTHER" id="PTHR21100">
    <property type="entry name" value="PREFOLDIN SUBUNIT 4"/>
    <property type="match status" value="1"/>
</dbReference>
<reference evidence="4 5" key="1">
    <citation type="journal article" date="2004" name="Nature">
        <title>Genome sequence of the ultrasmall unicellular red alga Cyanidioschyzon merolae 10D.</title>
        <authorList>
            <person name="Matsuzaki M."/>
            <person name="Misumi O."/>
            <person name="Shin-i T."/>
            <person name="Maruyama S."/>
            <person name="Takahara M."/>
            <person name="Miyagishima S."/>
            <person name="Mori T."/>
            <person name="Nishida K."/>
            <person name="Yagisawa F."/>
            <person name="Nishida K."/>
            <person name="Yoshida Y."/>
            <person name="Nishimura Y."/>
            <person name="Nakao S."/>
            <person name="Kobayashi T."/>
            <person name="Momoyama Y."/>
            <person name="Higashiyama T."/>
            <person name="Minoda A."/>
            <person name="Sano M."/>
            <person name="Nomoto H."/>
            <person name="Oishi K."/>
            <person name="Hayashi H."/>
            <person name="Ohta F."/>
            <person name="Nishizaka S."/>
            <person name="Haga S."/>
            <person name="Miura S."/>
            <person name="Morishita T."/>
            <person name="Kabeya Y."/>
            <person name="Terasawa K."/>
            <person name="Suzuki Y."/>
            <person name="Ishii Y."/>
            <person name="Asakawa S."/>
            <person name="Takano H."/>
            <person name="Ohta N."/>
            <person name="Kuroiwa H."/>
            <person name="Tanaka K."/>
            <person name="Shimizu N."/>
            <person name="Sugano S."/>
            <person name="Sato N."/>
            <person name="Nozaki H."/>
            <person name="Ogasawara N."/>
            <person name="Kohara Y."/>
            <person name="Kuroiwa T."/>
        </authorList>
    </citation>
    <scope>NUCLEOTIDE SEQUENCE [LARGE SCALE GENOMIC DNA]</scope>
    <source>
        <strain evidence="4 5">10D</strain>
    </source>
</reference>
<dbReference type="AlphaFoldDB" id="M1UT00"/>
<dbReference type="RefSeq" id="XP_005536862.1">
    <property type="nucleotide sequence ID" value="XM_005536805.1"/>
</dbReference>
<dbReference type="PANTHER" id="PTHR21100:SF9">
    <property type="entry name" value="PREFOLDIN SUBUNIT 4"/>
    <property type="match status" value="1"/>
</dbReference>
<dbReference type="GO" id="GO:0016272">
    <property type="term" value="C:prefoldin complex"/>
    <property type="evidence" value="ECO:0007669"/>
    <property type="project" value="InterPro"/>
</dbReference>
<dbReference type="Gramene" id="CML237CT">
    <property type="protein sequence ID" value="CML237CT"/>
    <property type="gene ID" value="CML237C"/>
</dbReference>
<feature type="coiled-coil region" evidence="2">
    <location>
        <begin position="17"/>
        <end position="44"/>
    </location>
</feature>
<dbReference type="GO" id="GO:0005737">
    <property type="term" value="C:cytoplasm"/>
    <property type="evidence" value="ECO:0007669"/>
    <property type="project" value="TreeGrafter"/>
</dbReference>
<name>M1UT00_CYAM1</name>
<dbReference type="KEGG" id="cme:CYME_CML237C"/>
<dbReference type="OrthoDB" id="3775at2759"/>
<dbReference type="OMA" id="KFGRAIN"/>
<dbReference type="GO" id="GO:0006457">
    <property type="term" value="P:protein folding"/>
    <property type="evidence" value="ECO:0007669"/>
    <property type="project" value="InterPro"/>
</dbReference>
<evidence type="ECO:0000313" key="4">
    <source>
        <dbReference type="EMBL" id="BAM80826.1"/>
    </source>
</evidence>
<evidence type="ECO:0000313" key="5">
    <source>
        <dbReference type="Proteomes" id="UP000007014"/>
    </source>
</evidence>
<evidence type="ECO:0000256" key="1">
    <source>
        <dbReference type="ARBA" id="ARBA00023186"/>
    </source>
</evidence>
<feature type="compositionally biased region" description="Acidic residues" evidence="3">
    <location>
        <begin position="51"/>
        <end position="63"/>
    </location>
</feature>
<keyword evidence="5" id="KW-1185">Reference proteome</keyword>
<dbReference type="EMBL" id="AP006494">
    <property type="protein sequence ID" value="BAM80826.1"/>
    <property type="molecule type" value="Genomic_DNA"/>
</dbReference>
<sequence length="145" mass="16443">MAKVDVTSDDLQEICTFNRLLHERNELSARIAVEESELQGLDDAEEELMLGLGDDMENPETDASEERGTEDTPSDSLATAELRVGSAFFRVPQTFVEHQLTIRRSRLNDSLEKHREQRASVIRTMSELKKRLYGKFGSAINLEES</sequence>
<dbReference type="Proteomes" id="UP000007014">
    <property type="component" value="Chromosome 12"/>
</dbReference>
<reference evidence="4 5" key="2">
    <citation type="journal article" date="2007" name="BMC Biol.">
        <title>A 100%-complete sequence reveals unusually simple genomic features in the hot-spring red alga Cyanidioschyzon merolae.</title>
        <authorList>
            <person name="Nozaki H."/>
            <person name="Takano H."/>
            <person name="Misumi O."/>
            <person name="Terasawa K."/>
            <person name="Matsuzaki M."/>
            <person name="Maruyama S."/>
            <person name="Nishida K."/>
            <person name="Yagisawa F."/>
            <person name="Yoshida Y."/>
            <person name="Fujiwara T."/>
            <person name="Takio S."/>
            <person name="Tamura K."/>
            <person name="Chung S.J."/>
            <person name="Nakamura S."/>
            <person name="Kuroiwa H."/>
            <person name="Tanaka K."/>
            <person name="Sato N."/>
            <person name="Kuroiwa T."/>
        </authorList>
    </citation>
    <scope>NUCLEOTIDE SEQUENCE [LARGE SCALE GENOMIC DNA]</scope>
    <source>
        <strain evidence="4 5">10D</strain>
    </source>
</reference>
<proteinExistence type="predicted"/>
<dbReference type="GeneID" id="16994647"/>
<dbReference type="STRING" id="280699.M1UT00"/>
<accession>M1UT00</accession>
<dbReference type="HOGENOM" id="CLU_130032_1_0_1"/>
<keyword evidence="2" id="KW-0175">Coiled coil</keyword>
<evidence type="ECO:0000256" key="3">
    <source>
        <dbReference type="SAM" id="MobiDB-lite"/>
    </source>
</evidence>
<gene>
    <name evidence="4" type="ORF">CYME_CML237C</name>
</gene>
<dbReference type="InterPro" id="IPR016661">
    <property type="entry name" value="PFDN4"/>
</dbReference>
<organism evidence="4 5">
    <name type="scientific">Cyanidioschyzon merolae (strain NIES-3377 / 10D)</name>
    <name type="common">Unicellular red alga</name>
    <dbReference type="NCBI Taxonomy" id="280699"/>
    <lineage>
        <taxon>Eukaryota</taxon>
        <taxon>Rhodophyta</taxon>
        <taxon>Bangiophyceae</taxon>
        <taxon>Cyanidiales</taxon>
        <taxon>Cyanidiaceae</taxon>
        <taxon>Cyanidioschyzon</taxon>
    </lineage>
</organism>
<feature type="region of interest" description="Disordered" evidence="3">
    <location>
        <begin position="51"/>
        <end position="76"/>
    </location>
</feature>
<dbReference type="GO" id="GO:0051082">
    <property type="term" value="F:unfolded protein binding"/>
    <property type="evidence" value="ECO:0007669"/>
    <property type="project" value="TreeGrafter"/>
</dbReference>